<proteinExistence type="predicted"/>
<reference evidence="2 3" key="1">
    <citation type="submission" date="2017-02" db="EMBL/GenBank/DDBJ databases">
        <authorList>
            <person name="Peterson S.W."/>
        </authorList>
    </citation>
    <scope>NUCLEOTIDE SEQUENCE [LARGE SCALE GENOMIC DNA]</scope>
    <source>
        <strain evidence="2 3">SRS1_H2-8</strain>
    </source>
</reference>
<dbReference type="SUPFAM" id="SSF53474">
    <property type="entry name" value="alpha/beta-Hydrolases"/>
    <property type="match status" value="1"/>
</dbReference>
<dbReference type="InterPro" id="IPR000073">
    <property type="entry name" value="AB_hydrolase_1"/>
</dbReference>
<dbReference type="InterPro" id="IPR029058">
    <property type="entry name" value="AB_hydrolase_fold"/>
</dbReference>
<evidence type="ECO:0000313" key="2">
    <source>
        <dbReference type="EMBL" id="SJX65372.1"/>
    </source>
</evidence>
<dbReference type="InterPro" id="IPR050471">
    <property type="entry name" value="AB_hydrolase"/>
</dbReference>
<gene>
    <name evidence="2" type="ORF">SRS1_15643</name>
</gene>
<feature type="domain" description="AB hydrolase-1" evidence="1">
    <location>
        <begin position="34"/>
        <end position="284"/>
    </location>
</feature>
<dbReference type="Gene3D" id="3.40.50.1820">
    <property type="entry name" value="alpha/beta hydrolase"/>
    <property type="match status" value="1"/>
</dbReference>
<name>A0A2N8UKZ1_9BASI</name>
<protein>
    <recommendedName>
        <fullName evidence="1">AB hydrolase-1 domain-containing protein</fullName>
    </recommendedName>
</protein>
<sequence length="316" mass="35211">MASATQFFDLPDGSGCRMAYRTYTPTSASARSHPPLFLINGLSAVMPDWSPLFEALGATRTVVISDHRGMGESTISPEWDQELTLESMGLDVVHLAHYLGYATVDLLGFSMGGHIVQALLSSPDIAHVREDGLVLLDGKVTVRRAVLTATMAKLPRGEVNMAELQEQAEKIADKKQRNDYITEQMMQLQYHPAALQGPLQAQFQHRLAIARTTKRPAHIIALQFLAIQSTDLRPLLHRIPPTLEVMVIHGKRDQMVLYAESDRILHGIKHARRLTPPSDDFGHFWYDYFELDGWVRSIALFLDHATVAGRPGASKL</sequence>
<dbReference type="PANTHER" id="PTHR43433:SF5">
    <property type="entry name" value="AB HYDROLASE-1 DOMAIN-CONTAINING PROTEIN"/>
    <property type="match status" value="1"/>
</dbReference>
<evidence type="ECO:0000313" key="3">
    <source>
        <dbReference type="Proteomes" id="UP000239563"/>
    </source>
</evidence>
<dbReference type="Proteomes" id="UP000239563">
    <property type="component" value="Chromosome XVII"/>
</dbReference>
<evidence type="ECO:0000259" key="1">
    <source>
        <dbReference type="Pfam" id="PF00561"/>
    </source>
</evidence>
<accession>A0A2N8UKZ1</accession>
<dbReference type="Pfam" id="PF00561">
    <property type="entry name" value="Abhydrolase_1"/>
    <property type="match status" value="1"/>
</dbReference>
<dbReference type="AlphaFoldDB" id="A0A2N8UKZ1"/>
<dbReference type="PANTHER" id="PTHR43433">
    <property type="entry name" value="HYDROLASE, ALPHA/BETA FOLD FAMILY PROTEIN"/>
    <property type="match status" value="1"/>
</dbReference>
<organism evidence="2 3">
    <name type="scientific">Sporisorium reilianum f. sp. reilianum</name>
    <dbReference type="NCBI Taxonomy" id="72559"/>
    <lineage>
        <taxon>Eukaryota</taxon>
        <taxon>Fungi</taxon>
        <taxon>Dikarya</taxon>
        <taxon>Basidiomycota</taxon>
        <taxon>Ustilaginomycotina</taxon>
        <taxon>Ustilaginomycetes</taxon>
        <taxon>Ustilaginales</taxon>
        <taxon>Ustilaginaceae</taxon>
        <taxon>Sporisorium</taxon>
    </lineage>
</organism>
<dbReference type="EMBL" id="LT795070">
    <property type="protein sequence ID" value="SJX65372.1"/>
    <property type="molecule type" value="Genomic_DNA"/>
</dbReference>